<gene>
    <name evidence="1" type="ORF">EMA8858_03388</name>
</gene>
<protein>
    <submittedName>
        <fullName evidence="1">Uncharacterized protein</fullName>
    </submittedName>
</protein>
<reference evidence="1" key="1">
    <citation type="submission" date="2021-12" db="EMBL/GenBank/DDBJ databases">
        <authorList>
            <person name="Rodrigo-Torres L."/>
            <person name="Arahal R. D."/>
            <person name="Lucena T."/>
        </authorList>
    </citation>
    <scope>NUCLEOTIDE SEQUENCE</scope>
    <source>
        <strain evidence="1">CECT 8858</strain>
    </source>
</reference>
<keyword evidence="2" id="KW-1185">Reference proteome</keyword>
<organism evidence="1 2">
    <name type="scientific">Emticicia aquatica</name>
    <dbReference type="NCBI Taxonomy" id="1681835"/>
    <lineage>
        <taxon>Bacteria</taxon>
        <taxon>Pseudomonadati</taxon>
        <taxon>Bacteroidota</taxon>
        <taxon>Cytophagia</taxon>
        <taxon>Cytophagales</taxon>
        <taxon>Leadbetterellaceae</taxon>
        <taxon>Emticicia</taxon>
    </lineage>
</organism>
<dbReference type="EMBL" id="CAKLPY010000003">
    <property type="protein sequence ID" value="CAH0997257.1"/>
    <property type="molecule type" value="Genomic_DNA"/>
</dbReference>
<name>A0ABM9ATG9_9BACT</name>
<dbReference type="RefSeq" id="WP_238807898.1">
    <property type="nucleotide sequence ID" value="NZ_CAKLPY010000003.1"/>
</dbReference>
<dbReference type="Proteomes" id="UP000837932">
    <property type="component" value="Unassembled WGS sequence"/>
</dbReference>
<evidence type="ECO:0000313" key="2">
    <source>
        <dbReference type="Proteomes" id="UP000837932"/>
    </source>
</evidence>
<sequence length="346" mass="39899">MRKIAPIGKKNFVGKKFKKAGPNELNASDKNFIRNNINLFNIQLLAFKVGKPVAAVEKFIKKEKLISTLELQEVKELVEPIVPVEVISRKLDSTASSKEKKKSRKSEKVLSKIDFIRENYQKSSAIKMAKELNVSITVVRYHLKKLNLTPLKVSRALPDAILERESFIAKNHKKYTVNELSEKLHCSRDVVRISLRRLKLTALRVTKEQEIPPQTIDFIKVNYRTMTAREMSNALDNKVSWKQIKYLCEKHGFLKTPAEITAIRNRWNRSEFTASEEKYITANHGNISLSEIAKNIERNRSAVVKFLARKGLKITKEQHDALNRKNFEKGRMIMKTILETKNASKK</sequence>
<proteinExistence type="predicted"/>
<evidence type="ECO:0000313" key="1">
    <source>
        <dbReference type="EMBL" id="CAH0997257.1"/>
    </source>
</evidence>
<accession>A0ABM9ATG9</accession>
<comment type="caution">
    <text evidence="1">The sequence shown here is derived from an EMBL/GenBank/DDBJ whole genome shotgun (WGS) entry which is preliminary data.</text>
</comment>